<name>A0A671KDN4_9TELE</name>
<organism evidence="7 8">
    <name type="scientific">Sinocyclocheilus anshuiensis</name>
    <dbReference type="NCBI Taxonomy" id="1608454"/>
    <lineage>
        <taxon>Eukaryota</taxon>
        <taxon>Metazoa</taxon>
        <taxon>Chordata</taxon>
        <taxon>Craniata</taxon>
        <taxon>Vertebrata</taxon>
        <taxon>Euteleostomi</taxon>
        <taxon>Actinopterygii</taxon>
        <taxon>Neopterygii</taxon>
        <taxon>Teleostei</taxon>
        <taxon>Ostariophysi</taxon>
        <taxon>Cypriniformes</taxon>
        <taxon>Cyprinidae</taxon>
        <taxon>Cyprininae</taxon>
        <taxon>Sinocyclocheilus</taxon>
    </lineage>
</organism>
<evidence type="ECO:0000256" key="5">
    <source>
        <dbReference type="SAM" id="SignalP"/>
    </source>
</evidence>
<dbReference type="SUPFAM" id="SSF52058">
    <property type="entry name" value="L domain-like"/>
    <property type="match status" value="1"/>
</dbReference>
<accession>A0A671KDN4</accession>
<evidence type="ECO:0000259" key="6">
    <source>
        <dbReference type="SMART" id="SM00082"/>
    </source>
</evidence>
<dbReference type="PANTHER" id="PTHR24369">
    <property type="entry name" value="ANTIGEN BSP, PUTATIVE-RELATED"/>
    <property type="match status" value="1"/>
</dbReference>
<evidence type="ECO:0000256" key="2">
    <source>
        <dbReference type="ARBA" id="ARBA00022729"/>
    </source>
</evidence>
<sequence length="433" mass="49386">METSTFTRSQRSSIAHNFKSALSLWLVVWLVVVKPVPAQNCPHQCVCYPTPMTVSCQAQNFTIVPHGMPYESQRVFLQNNRITELRVGSFAFGTQVLWLFSNNITWIEGGAFRGLEKLQSLHMHRCRLAALPHDIFHKLYSMQFLYLQENQLHFIQDDLFADLINLSQLFLHGNRIRTLSENVFRGLVNLDRLLLHDNRVRQVNRRAFRDLGRLTMLFLFNNSLAELPGQAMRDISSIEFLRLNNNPWACGCEARPLWEFFRGARVSSSEVVCSSPASRRGEDLRFLREMDFALCPLPDPSSLSGTTTTTFSTKTRWWFSKHKPVSTSKGIFEKTSETKAYPFKSQYPSITSTSTKYELGEEEALLPKLDPEEYWANYGNEDAGITSLRCFELECPPEFDSLPPSSSTSHSSSSVLLLLSMSALTVCIHLLFG</sequence>
<dbReference type="Proteomes" id="UP000472260">
    <property type="component" value="Unassembled WGS sequence"/>
</dbReference>
<dbReference type="GO" id="GO:0043204">
    <property type="term" value="C:perikaryon"/>
    <property type="evidence" value="ECO:0007669"/>
    <property type="project" value="UniProtKB-SubCell"/>
</dbReference>
<keyword evidence="4" id="KW-0325">Glycoprotein</keyword>
<dbReference type="GO" id="GO:0042995">
    <property type="term" value="C:cell projection"/>
    <property type="evidence" value="ECO:0007669"/>
    <property type="project" value="UniProtKB-SubCell"/>
</dbReference>
<keyword evidence="2 5" id="KW-0732">Signal</keyword>
<evidence type="ECO:0000313" key="8">
    <source>
        <dbReference type="Proteomes" id="UP000472260"/>
    </source>
</evidence>
<dbReference type="InterPro" id="IPR050541">
    <property type="entry name" value="LRR_TM_domain-containing"/>
</dbReference>
<dbReference type="InterPro" id="IPR000483">
    <property type="entry name" value="Cys-rich_flank_reg_C"/>
</dbReference>
<evidence type="ECO:0000313" key="7">
    <source>
        <dbReference type="Ensembl" id="ENSSANP00000004568.1"/>
    </source>
</evidence>
<feature type="signal peptide" evidence="5">
    <location>
        <begin position="1"/>
        <end position="38"/>
    </location>
</feature>
<dbReference type="AlphaFoldDB" id="A0A671KDN4"/>
<keyword evidence="8" id="KW-1185">Reference proteome</keyword>
<dbReference type="PANTHER" id="PTHR24369:SF196">
    <property type="entry name" value="RETICULON 4 RECEPTOR LIKE 1"/>
    <property type="match status" value="1"/>
</dbReference>
<protein>
    <submittedName>
        <fullName evidence="7">Reticulon-4 receptor-like 2</fullName>
    </submittedName>
</protein>
<dbReference type="Pfam" id="PF13855">
    <property type="entry name" value="LRR_8"/>
    <property type="match status" value="2"/>
</dbReference>
<evidence type="ECO:0000256" key="4">
    <source>
        <dbReference type="ARBA" id="ARBA00023180"/>
    </source>
</evidence>
<dbReference type="GO" id="GO:0098552">
    <property type="term" value="C:side of membrane"/>
    <property type="evidence" value="ECO:0007669"/>
    <property type="project" value="UniProtKB-KW"/>
</dbReference>
<proteinExistence type="predicted"/>
<dbReference type="SMART" id="SM00082">
    <property type="entry name" value="LRRCT"/>
    <property type="match status" value="1"/>
</dbReference>
<gene>
    <name evidence="7" type="primary">LOC107664581</name>
</gene>
<reference evidence="7" key="1">
    <citation type="submission" date="2025-08" db="UniProtKB">
        <authorList>
            <consortium name="Ensembl"/>
        </authorList>
    </citation>
    <scope>IDENTIFICATION</scope>
</reference>
<evidence type="ECO:0000256" key="3">
    <source>
        <dbReference type="ARBA" id="ARBA00022737"/>
    </source>
</evidence>
<feature type="chain" id="PRO_5025662351" evidence="5">
    <location>
        <begin position="39"/>
        <end position="433"/>
    </location>
</feature>
<evidence type="ECO:0000256" key="1">
    <source>
        <dbReference type="ARBA" id="ARBA00022614"/>
    </source>
</evidence>
<dbReference type="SMART" id="SM00369">
    <property type="entry name" value="LRR_TYP"/>
    <property type="match status" value="7"/>
</dbReference>
<dbReference type="InterPro" id="IPR001611">
    <property type="entry name" value="Leu-rich_rpt"/>
</dbReference>
<reference evidence="7" key="2">
    <citation type="submission" date="2025-09" db="UniProtKB">
        <authorList>
            <consortium name="Ensembl"/>
        </authorList>
    </citation>
    <scope>IDENTIFICATION</scope>
</reference>
<dbReference type="Ensembl" id="ENSSANT00000004912.1">
    <property type="protein sequence ID" value="ENSSANP00000004568.1"/>
    <property type="gene ID" value="ENSSANG00000002479.1"/>
</dbReference>
<dbReference type="InterPro" id="IPR032675">
    <property type="entry name" value="LRR_dom_sf"/>
</dbReference>
<keyword evidence="1" id="KW-0433">Leucine-rich repeat</keyword>
<dbReference type="GO" id="GO:0045121">
    <property type="term" value="C:membrane raft"/>
    <property type="evidence" value="ECO:0007669"/>
    <property type="project" value="UniProtKB-SubCell"/>
</dbReference>
<dbReference type="Gene3D" id="3.80.10.10">
    <property type="entry name" value="Ribonuclease Inhibitor"/>
    <property type="match status" value="1"/>
</dbReference>
<dbReference type="GO" id="GO:0005886">
    <property type="term" value="C:plasma membrane"/>
    <property type="evidence" value="ECO:0007669"/>
    <property type="project" value="UniProtKB-SubCell"/>
</dbReference>
<keyword evidence="3" id="KW-0677">Repeat</keyword>
<dbReference type="InterPro" id="IPR003591">
    <property type="entry name" value="Leu-rich_rpt_typical-subtyp"/>
</dbReference>
<feature type="domain" description="LRRCT" evidence="6">
    <location>
        <begin position="246"/>
        <end position="296"/>
    </location>
</feature>